<dbReference type="SUPFAM" id="SSF53335">
    <property type="entry name" value="S-adenosyl-L-methionine-dependent methyltransferases"/>
    <property type="match status" value="1"/>
</dbReference>
<evidence type="ECO:0000256" key="1">
    <source>
        <dbReference type="ARBA" id="ARBA00022679"/>
    </source>
</evidence>
<dbReference type="AlphaFoldDB" id="A0A2Z2KPR9"/>
<keyword evidence="4" id="KW-1185">Reference proteome</keyword>
<dbReference type="GO" id="GO:0008757">
    <property type="term" value="F:S-adenosylmethionine-dependent methyltransferase activity"/>
    <property type="evidence" value="ECO:0007669"/>
    <property type="project" value="InterPro"/>
</dbReference>
<evidence type="ECO:0000313" key="4">
    <source>
        <dbReference type="Proteomes" id="UP000249890"/>
    </source>
</evidence>
<dbReference type="InterPro" id="IPR029063">
    <property type="entry name" value="SAM-dependent_MTases_sf"/>
</dbReference>
<keyword evidence="1" id="KW-0808">Transferase</keyword>
<dbReference type="OrthoDB" id="9791837at2"/>
<dbReference type="KEGG" id="pdh:B9T62_36500"/>
<dbReference type="CDD" id="cd02440">
    <property type="entry name" value="AdoMet_MTases"/>
    <property type="match status" value="1"/>
</dbReference>
<evidence type="ECO:0000313" key="3">
    <source>
        <dbReference type="EMBL" id="ASA25750.1"/>
    </source>
</evidence>
<reference evidence="3 4" key="1">
    <citation type="submission" date="2017-06" db="EMBL/GenBank/DDBJ databases">
        <title>Complete genome sequence of Paenibacillus donghaensis KCTC 13049T isolated from East Sea sediment, South Korea.</title>
        <authorList>
            <person name="Jung B.K."/>
            <person name="Hong S.-J."/>
            <person name="Shin J.-H."/>
        </authorList>
    </citation>
    <scope>NUCLEOTIDE SEQUENCE [LARGE SCALE GENOMIC DNA]</scope>
    <source>
        <strain evidence="3 4">KCTC 13049</strain>
    </source>
</reference>
<dbReference type="PANTHER" id="PTHR44068:SF11">
    <property type="entry name" value="GERANYL DIPHOSPHATE 2-C-METHYLTRANSFERASE"/>
    <property type="match status" value="1"/>
</dbReference>
<dbReference type="RefSeq" id="WP_087919711.1">
    <property type="nucleotide sequence ID" value="NZ_CP021780.1"/>
</dbReference>
<name>A0A2Z2KPR9_9BACL</name>
<dbReference type="InterPro" id="IPR050447">
    <property type="entry name" value="Erg6_SMT_methyltransf"/>
</dbReference>
<protein>
    <recommendedName>
        <fullName evidence="2">Methyltransferase type 11 domain-containing protein</fullName>
    </recommendedName>
</protein>
<feature type="domain" description="Methyltransferase type 11" evidence="2">
    <location>
        <begin position="52"/>
        <end position="150"/>
    </location>
</feature>
<dbReference type="Proteomes" id="UP000249890">
    <property type="component" value="Chromosome"/>
</dbReference>
<accession>A0A2Z2KPR9</accession>
<dbReference type="Pfam" id="PF08241">
    <property type="entry name" value="Methyltransf_11"/>
    <property type="match status" value="1"/>
</dbReference>
<dbReference type="Gene3D" id="3.40.50.150">
    <property type="entry name" value="Vaccinia Virus protein VP39"/>
    <property type="match status" value="1"/>
</dbReference>
<dbReference type="PANTHER" id="PTHR44068">
    <property type="entry name" value="ZGC:194242"/>
    <property type="match status" value="1"/>
</dbReference>
<organism evidence="3 4">
    <name type="scientific">Paenibacillus donghaensis</name>
    <dbReference type="NCBI Taxonomy" id="414771"/>
    <lineage>
        <taxon>Bacteria</taxon>
        <taxon>Bacillati</taxon>
        <taxon>Bacillota</taxon>
        <taxon>Bacilli</taxon>
        <taxon>Bacillales</taxon>
        <taxon>Paenibacillaceae</taxon>
        <taxon>Paenibacillus</taxon>
    </lineage>
</organism>
<dbReference type="EMBL" id="CP021780">
    <property type="protein sequence ID" value="ASA25750.1"/>
    <property type="molecule type" value="Genomic_DNA"/>
</dbReference>
<dbReference type="InterPro" id="IPR013216">
    <property type="entry name" value="Methyltransf_11"/>
</dbReference>
<gene>
    <name evidence="3" type="ORF">B9T62_36500</name>
</gene>
<sequence length="222" mass="25579">MKERIIETVDGIQDIGSVQKYNLMQRETRDRGNIMEKVERLVKNGLVSGHALEIGPGPGYFGLEWLKVTDNSTLTGIEISQPMIVMAEENAAEYGLQNRVKYVHGDAKQMEFEDETFDLVISCFSLHEWEYPEAIIKETSRVLKKGGHFFSLDWRRDVDLNAISFIPNSVKDDKMREGLFRSIDASYHVDEIKQFFSITDNQLRLKVYAELIYGMYVIAQKV</sequence>
<evidence type="ECO:0000259" key="2">
    <source>
        <dbReference type="Pfam" id="PF08241"/>
    </source>
</evidence>
<proteinExistence type="predicted"/>